<dbReference type="Proteomes" id="UP000307574">
    <property type="component" value="Unassembled WGS sequence"/>
</dbReference>
<reference evidence="2 3" key="1">
    <citation type="submission" date="2019-04" db="EMBL/GenBank/DDBJ databases">
        <title>A reverse ecology approach based on a biological definition of microbial populations.</title>
        <authorList>
            <person name="Arevalo P."/>
            <person name="Vaninsberghe D."/>
            <person name="Elsherbini J."/>
            <person name="Gore J."/>
            <person name="Polz M."/>
        </authorList>
    </citation>
    <scope>NUCLEOTIDE SEQUENCE [LARGE SCALE GENOMIC DNA]</scope>
    <source>
        <strain evidence="2 3">10N.261.46.F4</strain>
    </source>
</reference>
<sequence>MSRENKVLSVGYFLIFLSIILGFGGIWLIAHMYIYPFFDSNLQKVIADPLMIVSFLIGGSLGMMVLAPINVACRYFLSRELRVKTIFIFMFCVGTFGSGMNLALYKWIIEPNHMIECPKKLGYKKNLMRDYVSDLSLCEKL</sequence>
<protein>
    <submittedName>
        <fullName evidence="2">Uncharacterized protein</fullName>
    </submittedName>
</protein>
<accession>A0A4V5R690</accession>
<evidence type="ECO:0000313" key="3">
    <source>
        <dbReference type="Proteomes" id="UP000307574"/>
    </source>
</evidence>
<gene>
    <name evidence="2" type="ORF">FCV50_23245</name>
</gene>
<evidence type="ECO:0000313" key="2">
    <source>
        <dbReference type="EMBL" id="TKF23668.1"/>
    </source>
</evidence>
<keyword evidence="1" id="KW-0472">Membrane</keyword>
<dbReference type="AlphaFoldDB" id="A0A4V5R690"/>
<evidence type="ECO:0000256" key="1">
    <source>
        <dbReference type="SAM" id="Phobius"/>
    </source>
</evidence>
<proteinExistence type="predicted"/>
<comment type="caution">
    <text evidence="2">The sequence shown here is derived from an EMBL/GenBank/DDBJ whole genome shotgun (WGS) entry which is preliminary data.</text>
</comment>
<keyword evidence="1" id="KW-0812">Transmembrane</keyword>
<feature type="transmembrane region" description="Helical" evidence="1">
    <location>
        <begin position="50"/>
        <end position="73"/>
    </location>
</feature>
<keyword evidence="1" id="KW-1133">Transmembrane helix</keyword>
<organism evidence="2 3">
    <name type="scientific">Vibrio kanaloae</name>
    <dbReference type="NCBI Taxonomy" id="170673"/>
    <lineage>
        <taxon>Bacteria</taxon>
        <taxon>Pseudomonadati</taxon>
        <taxon>Pseudomonadota</taxon>
        <taxon>Gammaproteobacteria</taxon>
        <taxon>Vibrionales</taxon>
        <taxon>Vibrionaceae</taxon>
        <taxon>Vibrio</taxon>
    </lineage>
</organism>
<feature type="transmembrane region" description="Helical" evidence="1">
    <location>
        <begin position="85"/>
        <end position="108"/>
    </location>
</feature>
<name>A0A4V5R690_9VIBR</name>
<dbReference type="RefSeq" id="WP_102507610.1">
    <property type="nucleotide sequence ID" value="NZ_MCYW01000096.1"/>
</dbReference>
<dbReference type="EMBL" id="SYUV01000145">
    <property type="protein sequence ID" value="TKF23668.1"/>
    <property type="molecule type" value="Genomic_DNA"/>
</dbReference>
<feature type="transmembrane region" description="Helical" evidence="1">
    <location>
        <begin position="12"/>
        <end position="38"/>
    </location>
</feature>